<gene>
    <name evidence="2" type="ORF">DIS24_g7894</name>
</gene>
<dbReference type="EMBL" id="JAUJDW010000052">
    <property type="protein sequence ID" value="KAK0647307.1"/>
    <property type="molecule type" value="Genomic_DNA"/>
</dbReference>
<comment type="caution">
    <text evidence="2">The sequence shown here is derived from an EMBL/GenBank/DDBJ whole genome shotgun (WGS) entry which is preliminary data.</text>
</comment>
<evidence type="ECO:0000256" key="1">
    <source>
        <dbReference type="SAM" id="MobiDB-lite"/>
    </source>
</evidence>
<sequence>MANPGGDSAARLTRHSNPRLPAQEFAVGDRVQIKSEPQTQTYEVTDAYINKGERVWMYSLKGQGEDEARLAEEGELKR</sequence>
<dbReference type="Proteomes" id="UP001175001">
    <property type="component" value="Unassembled WGS sequence"/>
</dbReference>
<evidence type="ECO:0000313" key="3">
    <source>
        <dbReference type="Proteomes" id="UP001175001"/>
    </source>
</evidence>
<evidence type="ECO:0000313" key="2">
    <source>
        <dbReference type="EMBL" id="KAK0647307.1"/>
    </source>
</evidence>
<feature type="region of interest" description="Disordered" evidence="1">
    <location>
        <begin position="1"/>
        <end position="22"/>
    </location>
</feature>
<keyword evidence="3" id="KW-1185">Reference proteome</keyword>
<name>A0AA39Y9D2_9PEZI</name>
<proteinExistence type="predicted"/>
<accession>A0AA39Y9D2</accession>
<organism evidence="2 3">
    <name type="scientific">Lasiodiplodia hormozganensis</name>
    <dbReference type="NCBI Taxonomy" id="869390"/>
    <lineage>
        <taxon>Eukaryota</taxon>
        <taxon>Fungi</taxon>
        <taxon>Dikarya</taxon>
        <taxon>Ascomycota</taxon>
        <taxon>Pezizomycotina</taxon>
        <taxon>Dothideomycetes</taxon>
        <taxon>Dothideomycetes incertae sedis</taxon>
        <taxon>Botryosphaeriales</taxon>
        <taxon>Botryosphaeriaceae</taxon>
        <taxon>Lasiodiplodia</taxon>
    </lineage>
</organism>
<protein>
    <submittedName>
        <fullName evidence="2">Uncharacterized protein</fullName>
    </submittedName>
</protein>
<dbReference type="AlphaFoldDB" id="A0AA39Y9D2"/>
<reference evidence="2" key="1">
    <citation type="submission" date="2023-06" db="EMBL/GenBank/DDBJ databases">
        <title>Multi-omics analyses reveal the molecular pathogenesis toolkit of Lasiodiplodia hormozganensis, a cross-kingdom pathogen.</title>
        <authorList>
            <person name="Felix C."/>
            <person name="Meneses R."/>
            <person name="Goncalves M.F.M."/>
            <person name="Tilleman L."/>
            <person name="Duarte A.S."/>
            <person name="Jorrin-Novo J.V."/>
            <person name="Van De Peer Y."/>
            <person name="Deforce D."/>
            <person name="Van Nieuwerburgh F."/>
            <person name="Esteves A.C."/>
            <person name="Alves A."/>
        </authorList>
    </citation>
    <scope>NUCLEOTIDE SEQUENCE</scope>
    <source>
        <strain evidence="2">CBS 339.90</strain>
    </source>
</reference>